<name>A0ABP1DLI4_9APHY</name>
<feature type="compositionally biased region" description="Basic and acidic residues" evidence="1">
    <location>
        <begin position="118"/>
        <end position="133"/>
    </location>
</feature>
<evidence type="ECO:0000256" key="1">
    <source>
        <dbReference type="SAM" id="MobiDB-lite"/>
    </source>
</evidence>
<evidence type="ECO:0000313" key="2">
    <source>
        <dbReference type="EMBL" id="CAL1708676.1"/>
    </source>
</evidence>
<dbReference type="InterPro" id="IPR032675">
    <property type="entry name" value="LRR_dom_sf"/>
</dbReference>
<keyword evidence="3" id="KW-1185">Reference proteome</keyword>
<accession>A0ABP1DLI4</accession>
<dbReference type="Proteomes" id="UP001497453">
    <property type="component" value="Chromosome 5"/>
</dbReference>
<proteinExistence type="predicted"/>
<evidence type="ECO:0008006" key="4">
    <source>
        <dbReference type="Google" id="ProtNLM"/>
    </source>
</evidence>
<reference evidence="3" key="1">
    <citation type="submission" date="2024-04" db="EMBL/GenBank/DDBJ databases">
        <authorList>
            <person name="Shaw F."/>
            <person name="Minotto A."/>
        </authorList>
    </citation>
    <scope>NUCLEOTIDE SEQUENCE [LARGE SCALE GENOMIC DNA]</scope>
</reference>
<sequence length="612" mass="69427">MNILNGTNQKSVGVLAISKSPAGGTKRSADALESELILPAGDTEKRPSKRIRTEKDEYLDISQHDDHKEALPPSVTMYPPLKRPRDETEPNIDSSNEHVTLELKQLASVDDQSPSTHSKCDDRKPAKRPRVDESASPDNSEDGDTVNKVLLLPMELLDLILEQLWEPENIECASHFTLSAFARTCTRWRSAARPHIFRYILIRSEESLCRFAELVRAEPNIANWIRKVRIDVYPERPDYGDLSDLSDQEDQEDPKGYEDRWVYQFPTILGVTAPNIRILELFHFKPIYDLREDLEAFACWIPHLAQLKSVEHLNLWECQMSANAMTAMVRALPSLTRAFFVECDFHAPEKALLCDWSSGSDRQSPSTPARSALALEAAPAPEKIAISSSTNRSSFDDHDAPVVYPLLHPPPTLQSLVIGNDETDFDVIDFEMFRDWLDSGVLSSSLRSLHVGSDVDTESLRKSIASLGPSLALEYLKISLLIDPEFVVPIAKQVSNLPNLKTLRIATLYLERDQPETLHQFLVSLDAPSVRSLTIIMVEQEPVEDTIVIDEYLAGDKFKDFHEFRLEFLEANLWNSVKVMEDVAQAMFPLMSKKPVFHVEWFKYMYPYPGCY</sequence>
<feature type="region of interest" description="Disordered" evidence="1">
    <location>
        <begin position="106"/>
        <end position="145"/>
    </location>
</feature>
<gene>
    <name evidence="2" type="ORF">GFSPODELE1_LOCUS6967</name>
</gene>
<dbReference type="EMBL" id="OZ037948">
    <property type="protein sequence ID" value="CAL1708676.1"/>
    <property type="molecule type" value="Genomic_DNA"/>
</dbReference>
<dbReference type="Gene3D" id="3.80.10.10">
    <property type="entry name" value="Ribonuclease Inhibitor"/>
    <property type="match status" value="1"/>
</dbReference>
<protein>
    <recommendedName>
        <fullName evidence="4">F-box domain-containing protein</fullName>
    </recommendedName>
</protein>
<feature type="compositionally biased region" description="Polar residues" evidence="1">
    <location>
        <begin position="1"/>
        <end position="11"/>
    </location>
</feature>
<dbReference type="SUPFAM" id="SSF52047">
    <property type="entry name" value="RNI-like"/>
    <property type="match status" value="1"/>
</dbReference>
<feature type="region of interest" description="Disordered" evidence="1">
    <location>
        <begin position="1"/>
        <end position="93"/>
    </location>
</feature>
<feature type="compositionally biased region" description="Basic and acidic residues" evidence="1">
    <location>
        <begin position="42"/>
        <end position="70"/>
    </location>
</feature>
<evidence type="ECO:0000313" key="3">
    <source>
        <dbReference type="Proteomes" id="UP001497453"/>
    </source>
</evidence>
<organism evidence="2 3">
    <name type="scientific">Somion occarium</name>
    <dbReference type="NCBI Taxonomy" id="3059160"/>
    <lineage>
        <taxon>Eukaryota</taxon>
        <taxon>Fungi</taxon>
        <taxon>Dikarya</taxon>
        <taxon>Basidiomycota</taxon>
        <taxon>Agaricomycotina</taxon>
        <taxon>Agaricomycetes</taxon>
        <taxon>Polyporales</taxon>
        <taxon>Cerrenaceae</taxon>
        <taxon>Somion</taxon>
    </lineage>
</organism>